<feature type="compositionally biased region" description="Low complexity" evidence="1">
    <location>
        <begin position="210"/>
        <end position="231"/>
    </location>
</feature>
<reference evidence="2" key="1">
    <citation type="submission" date="2014-11" db="EMBL/GenBank/DDBJ databases">
        <authorList>
            <person name="Otto D Thomas"/>
            <person name="Naeem Raeece"/>
        </authorList>
    </citation>
    <scope>NUCLEOTIDE SEQUENCE</scope>
</reference>
<feature type="compositionally biased region" description="Basic and acidic residues" evidence="1">
    <location>
        <begin position="237"/>
        <end position="283"/>
    </location>
</feature>
<proteinExistence type="predicted"/>
<gene>
    <name evidence="2" type="ORF">Cvel_23663</name>
</gene>
<dbReference type="PANTHER" id="PTHR12775:SF0">
    <property type="entry name" value="REPLICATION TERMINATION FACTOR 2"/>
    <property type="match status" value="1"/>
</dbReference>
<dbReference type="AlphaFoldDB" id="A0A0G4GW74"/>
<dbReference type="PhylomeDB" id="A0A0G4GW74"/>
<dbReference type="PANTHER" id="PTHR12775">
    <property type="entry name" value="PROTEIN C20ORF43 HOMOLOG"/>
    <property type="match status" value="1"/>
</dbReference>
<evidence type="ECO:0000313" key="2">
    <source>
        <dbReference type="EMBL" id="CEM35228.1"/>
    </source>
</evidence>
<organism evidence="2">
    <name type="scientific">Chromera velia CCMP2878</name>
    <dbReference type="NCBI Taxonomy" id="1169474"/>
    <lineage>
        <taxon>Eukaryota</taxon>
        <taxon>Sar</taxon>
        <taxon>Alveolata</taxon>
        <taxon>Colpodellida</taxon>
        <taxon>Chromeraceae</taxon>
        <taxon>Chromera</taxon>
    </lineage>
</organism>
<sequence length="302" mass="33467">MGGDGGSIPLRADVVRTKGFKFSRNLGGMGYAPNTQVFAEERMDPNKIREIRWTSCALSQEPLEPPIVACKLGNLYNKKTVLETILEKKLPEFASHIKSFKKDLKEIPPSFFSTETKRLFCPLGHVDLTGAQQATLNWRCGCVVSKKAQKELGGGGRDGPAQPLCVSCSQPYDPSTDLIDLVPTDEQFERLRGRIAKEEETARQKKRAAASKGGSAEVKEGSCSSASSSSSGLPSKRVKEAEKEEDVLQKKMKQEKTETQTANGKEKESREDREREKDKDRHKQSAVYKSLFNSSNPLKRAL</sequence>
<dbReference type="GO" id="GO:0006274">
    <property type="term" value="P:DNA replication termination"/>
    <property type="evidence" value="ECO:0007669"/>
    <property type="project" value="TreeGrafter"/>
</dbReference>
<dbReference type="VEuPathDB" id="CryptoDB:Cvel_23663"/>
<protein>
    <recommendedName>
        <fullName evidence="3">Replication termination factor 2</fullName>
    </recommendedName>
</protein>
<dbReference type="GO" id="GO:0005634">
    <property type="term" value="C:nucleus"/>
    <property type="evidence" value="ECO:0007669"/>
    <property type="project" value="TreeGrafter"/>
</dbReference>
<dbReference type="EMBL" id="CDMZ01001618">
    <property type="protein sequence ID" value="CEM35228.1"/>
    <property type="molecule type" value="Genomic_DNA"/>
</dbReference>
<evidence type="ECO:0000256" key="1">
    <source>
        <dbReference type="SAM" id="MobiDB-lite"/>
    </source>
</evidence>
<feature type="compositionally biased region" description="Basic and acidic residues" evidence="1">
    <location>
        <begin position="194"/>
        <end position="203"/>
    </location>
</feature>
<feature type="compositionally biased region" description="Polar residues" evidence="1">
    <location>
        <begin position="291"/>
        <end position="302"/>
    </location>
</feature>
<dbReference type="InterPro" id="IPR006735">
    <property type="entry name" value="Rtf2"/>
</dbReference>
<feature type="region of interest" description="Disordered" evidence="1">
    <location>
        <begin position="194"/>
        <end position="302"/>
    </location>
</feature>
<name>A0A0G4GW74_9ALVE</name>
<dbReference type="Pfam" id="PF04641">
    <property type="entry name" value="Rtf2"/>
    <property type="match status" value="1"/>
</dbReference>
<accession>A0A0G4GW74</accession>
<evidence type="ECO:0008006" key="3">
    <source>
        <dbReference type="Google" id="ProtNLM"/>
    </source>
</evidence>